<dbReference type="GO" id="GO:0016758">
    <property type="term" value="F:hexosyltransferase activity"/>
    <property type="evidence" value="ECO:0007669"/>
    <property type="project" value="InterPro"/>
</dbReference>
<gene>
    <name evidence="2" type="ORF">D9V37_12910</name>
</gene>
<name>A0A3L8P0V0_9ACTN</name>
<dbReference type="InterPro" id="IPR007235">
    <property type="entry name" value="Glyco_trans_28_C"/>
</dbReference>
<feature type="domain" description="Glycosyl transferase family 28 C-terminal" evidence="1">
    <location>
        <begin position="241"/>
        <end position="285"/>
    </location>
</feature>
<dbReference type="SUPFAM" id="SSF53756">
    <property type="entry name" value="UDP-Glycosyltransferase/glycogen phosphorylase"/>
    <property type="match status" value="1"/>
</dbReference>
<dbReference type="Proteomes" id="UP000281708">
    <property type="component" value="Unassembled WGS sequence"/>
</dbReference>
<keyword evidence="3" id="KW-1185">Reference proteome</keyword>
<evidence type="ECO:0000313" key="3">
    <source>
        <dbReference type="Proteomes" id="UP000281708"/>
    </source>
</evidence>
<evidence type="ECO:0000259" key="1">
    <source>
        <dbReference type="Pfam" id="PF04101"/>
    </source>
</evidence>
<dbReference type="Pfam" id="PF04101">
    <property type="entry name" value="Glyco_tran_28_C"/>
    <property type="match status" value="1"/>
</dbReference>
<protein>
    <recommendedName>
        <fullName evidence="1">Glycosyl transferase family 28 C-terminal domain-containing protein</fullName>
    </recommendedName>
</protein>
<dbReference type="EMBL" id="RDBE01000008">
    <property type="protein sequence ID" value="RLV48641.1"/>
    <property type="molecule type" value="Genomic_DNA"/>
</dbReference>
<proteinExistence type="predicted"/>
<reference evidence="2 3" key="1">
    <citation type="submission" date="2018-10" db="EMBL/GenBank/DDBJ databases">
        <title>Marmoricola sp. 4Q3S-7 whole genome shotgun sequence.</title>
        <authorList>
            <person name="Li F."/>
        </authorList>
    </citation>
    <scope>NUCLEOTIDE SEQUENCE [LARGE SCALE GENOMIC DNA]</scope>
    <source>
        <strain evidence="2 3">4Q3S-7</strain>
    </source>
</reference>
<accession>A0A3L8P0V0</accession>
<sequence length="340" mass="36335">MTSRLTVGYYVHHQGLGHLQRARNLGDRLRATGLEVVVLSSLPRPADLDESTLGWVELPRDDEDAATAVDATAHGRLHWVPRHHDGLRRRMSLLSRWLDEARPSLLISDVSQEVALLSRLHGVPVLSVVLPGDRGDRPHQLGLGVSDRLVGFWPATATSMVSGLPATAASRLVALGGLSRYAPAEAARAPAGRRRVVVMAGRGGDAWTPRELDDFGARLEGWSVTALGPGHWVDDPWQELCAADVVVTRAGQSSVAEVAASRTPAVVIPAPRPHLEQAHTAAQLASGSWPALVLEDLPGPQAPQVLAAAAQLDGEAWDSWCDGRAGDRFVEVVAAMVEGR</sequence>
<dbReference type="AlphaFoldDB" id="A0A3L8P0V0"/>
<dbReference type="PANTHER" id="PTHR21015">
    <property type="entry name" value="UDP-N-ACETYLGLUCOSAMINE--N-ACETYLMURAMYL-(PENTAPEPTIDE) PYROPHOSPHORYL-UNDECAPRENOL N-ACETYLGLUCOSAMINE TRANSFERASE 1"/>
    <property type="match status" value="1"/>
</dbReference>
<organism evidence="2 3">
    <name type="scientific">Nocardioides mangrovicus</name>
    <dbReference type="NCBI Taxonomy" id="2478913"/>
    <lineage>
        <taxon>Bacteria</taxon>
        <taxon>Bacillati</taxon>
        <taxon>Actinomycetota</taxon>
        <taxon>Actinomycetes</taxon>
        <taxon>Propionibacteriales</taxon>
        <taxon>Nocardioidaceae</taxon>
        <taxon>Nocardioides</taxon>
    </lineage>
</organism>
<dbReference type="RefSeq" id="WP_121806603.1">
    <property type="nucleotide sequence ID" value="NZ_RDBE01000008.1"/>
</dbReference>
<dbReference type="OrthoDB" id="9809594at2"/>
<dbReference type="Gene3D" id="3.40.50.2000">
    <property type="entry name" value="Glycogen Phosphorylase B"/>
    <property type="match status" value="2"/>
</dbReference>
<comment type="caution">
    <text evidence="2">The sequence shown here is derived from an EMBL/GenBank/DDBJ whole genome shotgun (WGS) entry which is preliminary data.</text>
</comment>
<evidence type="ECO:0000313" key="2">
    <source>
        <dbReference type="EMBL" id="RLV48641.1"/>
    </source>
</evidence>
<dbReference type="PANTHER" id="PTHR21015:SF22">
    <property type="entry name" value="GLYCOSYLTRANSFERASE"/>
    <property type="match status" value="1"/>
</dbReference>